<evidence type="ECO:0000259" key="5">
    <source>
        <dbReference type="PROSITE" id="PS50887"/>
    </source>
</evidence>
<keyword evidence="1" id="KW-0129">CBS domain</keyword>
<proteinExistence type="predicted"/>
<feature type="domain" description="EAL" evidence="4">
    <location>
        <begin position="544"/>
        <end position="797"/>
    </location>
</feature>
<dbReference type="Pfam" id="PF00563">
    <property type="entry name" value="EAL"/>
    <property type="match status" value="1"/>
</dbReference>
<dbReference type="NCBIfam" id="TIGR00229">
    <property type="entry name" value="sensory_box"/>
    <property type="match status" value="1"/>
</dbReference>
<comment type="caution">
    <text evidence="7">The sequence shown here is derived from an EMBL/GenBank/DDBJ whole genome shotgun (WGS) entry which is preliminary data.</text>
</comment>
<dbReference type="PANTHER" id="PTHR44757:SF2">
    <property type="entry name" value="BIOFILM ARCHITECTURE MAINTENANCE PROTEIN MBAA"/>
    <property type="match status" value="1"/>
</dbReference>
<feature type="domain" description="PAS" evidence="2">
    <location>
        <begin position="245"/>
        <end position="291"/>
    </location>
</feature>
<dbReference type="PROSITE" id="PS50112">
    <property type="entry name" value="PAS"/>
    <property type="match status" value="1"/>
</dbReference>
<dbReference type="CDD" id="cd02205">
    <property type="entry name" value="CBS_pair_SF"/>
    <property type="match status" value="1"/>
</dbReference>
<dbReference type="InterPro" id="IPR000644">
    <property type="entry name" value="CBS_dom"/>
</dbReference>
<accession>A0ABS6M7I5</accession>
<organism evidence="7 8">
    <name type="scientific">Marinobacterium weihaiense</name>
    <dbReference type="NCBI Taxonomy" id="2851016"/>
    <lineage>
        <taxon>Bacteria</taxon>
        <taxon>Pseudomonadati</taxon>
        <taxon>Pseudomonadota</taxon>
        <taxon>Gammaproteobacteria</taxon>
        <taxon>Oceanospirillales</taxon>
        <taxon>Oceanospirillaceae</taxon>
        <taxon>Marinobacterium</taxon>
    </lineage>
</organism>
<dbReference type="PROSITE" id="PS51371">
    <property type="entry name" value="CBS"/>
    <property type="match status" value="2"/>
</dbReference>
<evidence type="ECO:0000259" key="4">
    <source>
        <dbReference type="PROSITE" id="PS50883"/>
    </source>
</evidence>
<dbReference type="InterPro" id="IPR001633">
    <property type="entry name" value="EAL_dom"/>
</dbReference>
<keyword evidence="8" id="KW-1185">Reference proteome</keyword>
<dbReference type="Pfam" id="PF00571">
    <property type="entry name" value="CBS"/>
    <property type="match status" value="2"/>
</dbReference>
<reference evidence="7 8" key="1">
    <citation type="submission" date="2021-06" db="EMBL/GenBank/DDBJ databases">
        <title>Bacterium isolated from marine sediment.</title>
        <authorList>
            <person name="Zhu K.-L."/>
            <person name="Du Z.-J."/>
            <person name="Liang Q.-Y."/>
        </authorList>
    </citation>
    <scope>NUCLEOTIDE SEQUENCE [LARGE SCALE GENOMIC DNA]</scope>
    <source>
        <strain evidence="7 8">A346</strain>
    </source>
</reference>
<dbReference type="InterPro" id="IPR000160">
    <property type="entry name" value="GGDEF_dom"/>
</dbReference>
<feature type="domain" description="CBS" evidence="6">
    <location>
        <begin position="43"/>
        <end position="99"/>
    </location>
</feature>
<dbReference type="PROSITE" id="PS50113">
    <property type="entry name" value="PAC"/>
    <property type="match status" value="1"/>
</dbReference>
<evidence type="ECO:0000313" key="7">
    <source>
        <dbReference type="EMBL" id="MBV0932243.1"/>
    </source>
</evidence>
<dbReference type="InterPro" id="IPR052155">
    <property type="entry name" value="Biofilm_reg_signaling"/>
</dbReference>
<dbReference type="InterPro" id="IPR001610">
    <property type="entry name" value="PAC"/>
</dbReference>
<name>A0ABS6M7I5_9GAMM</name>
<feature type="domain" description="CBS" evidence="6">
    <location>
        <begin position="168"/>
        <end position="228"/>
    </location>
</feature>
<gene>
    <name evidence="7" type="ORF">KTN04_02680</name>
</gene>
<dbReference type="EMBL" id="JAHQZT010000002">
    <property type="protein sequence ID" value="MBV0932243.1"/>
    <property type="molecule type" value="Genomic_DNA"/>
</dbReference>
<dbReference type="NCBIfam" id="TIGR00254">
    <property type="entry name" value="GGDEF"/>
    <property type="match status" value="1"/>
</dbReference>
<dbReference type="CDD" id="cd01948">
    <property type="entry name" value="EAL"/>
    <property type="match status" value="1"/>
</dbReference>
<dbReference type="PROSITE" id="PS50887">
    <property type="entry name" value="GGDEF"/>
    <property type="match status" value="1"/>
</dbReference>
<dbReference type="SMART" id="SM00267">
    <property type="entry name" value="GGDEF"/>
    <property type="match status" value="1"/>
</dbReference>
<dbReference type="CDD" id="cd01949">
    <property type="entry name" value="GGDEF"/>
    <property type="match status" value="1"/>
</dbReference>
<dbReference type="Pfam" id="PF13426">
    <property type="entry name" value="PAS_9"/>
    <property type="match status" value="1"/>
</dbReference>
<evidence type="ECO:0000259" key="6">
    <source>
        <dbReference type="PROSITE" id="PS51371"/>
    </source>
</evidence>
<evidence type="ECO:0000256" key="1">
    <source>
        <dbReference type="PROSITE-ProRule" id="PRU00703"/>
    </source>
</evidence>
<dbReference type="PANTHER" id="PTHR44757">
    <property type="entry name" value="DIGUANYLATE CYCLASE DGCP"/>
    <property type="match status" value="1"/>
</dbReference>
<dbReference type="SMART" id="SM00116">
    <property type="entry name" value="CBS"/>
    <property type="match status" value="3"/>
</dbReference>
<evidence type="ECO:0000259" key="3">
    <source>
        <dbReference type="PROSITE" id="PS50113"/>
    </source>
</evidence>
<feature type="domain" description="PAC" evidence="3">
    <location>
        <begin position="318"/>
        <end position="370"/>
    </location>
</feature>
<dbReference type="InterPro" id="IPR000700">
    <property type="entry name" value="PAS-assoc_C"/>
</dbReference>
<protein>
    <submittedName>
        <fullName evidence="7">EAL domain-containing protein</fullName>
    </submittedName>
</protein>
<dbReference type="SMART" id="SM00086">
    <property type="entry name" value="PAC"/>
    <property type="match status" value="1"/>
</dbReference>
<evidence type="ECO:0000313" key="8">
    <source>
        <dbReference type="Proteomes" id="UP000755551"/>
    </source>
</evidence>
<dbReference type="SMART" id="SM00052">
    <property type="entry name" value="EAL"/>
    <property type="match status" value="1"/>
</dbReference>
<dbReference type="CDD" id="cd00130">
    <property type="entry name" value="PAS"/>
    <property type="match status" value="1"/>
</dbReference>
<dbReference type="PROSITE" id="PS50883">
    <property type="entry name" value="EAL"/>
    <property type="match status" value="1"/>
</dbReference>
<evidence type="ECO:0000259" key="2">
    <source>
        <dbReference type="PROSITE" id="PS50112"/>
    </source>
</evidence>
<dbReference type="Pfam" id="PF00990">
    <property type="entry name" value="GGDEF"/>
    <property type="match status" value="1"/>
</dbReference>
<sequence length="806" mass="89931">MAEYHVGSVLVEHQGKQQGLITRRRAMQFILERGGSSPVTEAMLLPVLRVQAGTDIDTLGLEMLSRNLMHALVYGQNDRCLGIISQTDIVNSQGLEHDLDLKPLCEVASFDLIRLGTEQSLQAALERMQQAGHSAALVGTDRQWRILTETDAIRFLSSGIRLDLPLADLPLATVVSLSGTSHLHQARHFLHDRGFRHIGVTNDEGEVVGLASYHDILRSLEQSYVHRLRGMLDERGQDLRQSRHDLRLIEQVINASHEGVVITDTRGRIQSVNRAFTSITGYSSEEALGRNPSMLSSGRHGADFYHSLWQRLGEEGQWQGEIWNRRKDGQVYPEWLSITAIRNERDEVTQYAAIFHDLTEMKRSEARVEQLSWFDSVTGLANRRLFEDRLQLAHAYCHENGQRLALLAIDLDLFKQINDRFGHRGGDQLLHQVAERIESTLVQQGTAARPAGDEFYIILSEQTDPEALSRYLDSLSQSLAVPFWLAGEEVRLMASIGVAVAPDDAESAEALIRAAEIALHHSKEQGRNTICFFSPEQHQAALSRYRLAGYLQQALERNEFHMVYQPQIDVHDQRLIGVEALLRWEHPELGVVSPGTFIPVAEDAGLIDAIGQWGLERSVRDAVDWRDQGVSLKLAVNVSAREFQRGDVAERVQAVLSREGLSPESFVVELTETCFMQSADTTEQALVKLRRQGVRIAIDDFGTGFSSLSYIRNMSLDILKIDRSFITGVDSSGTGGQLVRAIVDMSHAMQLEVVAEGVETTDDLMALQRLGCDQAQGYHVARPMPADELLQWAAAYAAGKKAISPL</sequence>
<dbReference type="Proteomes" id="UP000755551">
    <property type="component" value="Unassembled WGS sequence"/>
</dbReference>
<dbReference type="InterPro" id="IPR000014">
    <property type="entry name" value="PAS"/>
</dbReference>
<dbReference type="SMART" id="SM00091">
    <property type="entry name" value="PAS"/>
    <property type="match status" value="1"/>
</dbReference>
<feature type="domain" description="GGDEF" evidence="5">
    <location>
        <begin position="402"/>
        <end position="535"/>
    </location>
</feature>